<feature type="coiled-coil region" evidence="1">
    <location>
        <begin position="586"/>
        <end position="613"/>
    </location>
</feature>
<evidence type="ECO:0000313" key="4">
    <source>
        <dbReference type="Proteomes" id="UP000794436"/>
    </source>
</evidence>
<accession>A0A8K1FAM7</accession>
<dbReference type="OrthoDB" id="165606at2759"/>
<comment type="caution">
    <text evidence="3">The sequence shown here is derived from an EMBL/GenBank/DDBJ whole genome shotgun (WGS) entry which is preliminary data.</text>
</comment>
<feature type="coiled-coil region" evidence="1">
    <location>
        <begin position="250"/>
        <end position="288"/>
    </location>
</feature>
<gene>
    <name evidence="3" type="ORF">Poli38472_013107</name>
</gene>
<dbReference type="AlphaFoldDB" id="A0A8K1FAM7"/>
<evidence type="ECO:0000313" key="3">
    <source>
        <dbReference type="EMBL" id="TMW55216.1"/>
    </source>
</evidence>
<organism evidence="3 4">
    <name type="scientific">Pythium oligandrum</name>
    <name type="common">Mycoparasitic fungus</name>
    <dbReference type="NCBI Taxonomy" id="41045"/>
    <lineage>
        <taxon>Eukaryota</taxon>
        <taxon>Sar</taxon>
        <taxon>Stramenopiles</taxon>
        <taxon>Oomycota</taxon>
        <taxon>Peronosporomycetes</taxon>
        <taxon>Pythiales</taxon>
        <taxon>Pythiaceae</taxon>
        <taxon>Pythium</taxon>
    </lineage>
</organism>
<keyword evidence="1" id="KW-0175">Coiled coil</keyword>
<keyword evidence="4" id="KW-1185">Reference proteome</keyword>
<feature type="coiled-coil region" evidence="1">
    <location>
        <begin position="354"/>
        <end position="537"/>
    </location>
</feature>
<evidence type="ECO:0000256" key="1">
    <source>
        <dbReference type="SAM" id="Coils"/>
    </source>
</evidence>
<reference evidence="3" key="1">
    <citation type="submission" date="2019-03" db="EMBL/GenBank/DDBJ databases">
        <title>Long read genome sequence of the mycoparasitic Pythium oligandrum ATCC 38472 isolated from sugarbeet rhizosphere.</title>
        <authorList>
            <person name="Gaulin E."/>
        </authorList>
    </citation>
    <scope>NUCLEOTIDE SEQUENCE</scope>
    <source>
        <strain evidence="3">ATCC 38472_TT</strain>
    </source>
</reference>
<dbReference type="EMBL" id="SPLM01000148">
    <property type="protein sequence ID" value="TMW55216.1"/>
    <property type="molecule type" value="Genomic_DNA"/>
</dbReference>
<sequence length="648" mass="74174">MSSPSSSPALSMASTQSPARGLKRPLADSATGEANKRRMSAGSPARSSPGMEDESLRISNEMLRSENETLKDKNAALDRQLTQQKQRIRNLEEDLTRIYRRQKREAETRQQEHTKALDAVRQQLEVVTMQLEDRPAFDPKTSVMTLTPETRDQMDAFVAMCTDWQHQLTTMSTQLTEKVAKMEQDEVEAVVKDLMQKVDQDHEKQALAALQTRLDAQYNLMLQREHEMLAFVAKIKAEREEAECFETMERSVLEDRVKELEARLTGAMEQEMAEREQVTSLRKELERMHTENHVLPKADWLKRLSDEEHWKEQLDSLSVQCEAQSVQLTLLREDLAGLQTEHELVVTELNEYKEGDANARARQLQARIDELKLKLEEATMNAVEQAAEVAENAKQEAQEQIVALQGEIEGLQNRIEVLTMNVSAKAKVIEDLQAEKRELTEQVALKTGEQEEMTRQVGKLNEQLDEQCAHVVNLSKEVRDLEVAKASLLQQHSAKKSKQTKLETERGEREAKLEEQLAEMQRKHQALAQEKEEWLLTQAELQVQLQAQSDDSVSVSDPSAMADAEKRISKLVEEKHLIQEFLRCYFEKAESKCRELIQQVASLETQQETHRQQARDSCQLLRMCTQVETCDHTVRASLLDVVTVLETI</sequence>
<name>A0A8K1FAM7_PYTOL</name>
<feature type="region of interest" description="Disordered" evidence="2">
    <location>
        <begin position="1"/>
        <end position="57"/>
    </location>
</feature>
<feature type="coiled-coil region" evidence="1">
    <location>
        <begin position="60"/>
        <end position="123"/>
    </location>
</feature>
<feature type="compositionally biased region" description="Low complexity" evidence="2">
    <location>
        <begin position="1"/>
        <end position="14"/>
    </location>
</feature>
<proteinExistence type="predicted"/>
<dbReference type="Proteomes" id="UP000794436">
    <property type="component" value="Unassembled WGS sequence"/>
</dbReference>
<evidence type="ECO:0000256" key="2">
    <source>
        <dbReference type="SAM" id="MobiDB-lite"/>
    </source>
</evidence>
<dbReference type="Gene3D" id="1.10.287.1490">
    <property type="match status" value="1"/>
</dbReference>
<protein>
    <submittedName>
        <fullName evidence="3">Uncharacterized protein</fullName>
    </submittedName>
</protein>